<protein>
    <submittedName>
        <fullName evidence="2">Crp/Fnr family transcriptional regulator</fullName>
    </submittedName>
</protein>
<comment type="caution">
    <text evidence="2">The sequence shown here is derived from an EMBL/GenBank/DDBJ whole genome shotgun (WGS) entry which is preliminary data.</text>
</comment>
<feature type="domain" description="Cyclic nucleotide-binding" evidence="1">
    <location>
        <begin position="10"/>
        <end position="118"/>
    </location>
</feature>
<evidence type="ECO:0000313" key="3">
    <source>
        <dbReference type="Proteomes" id="UP000474175"/>
    </source>
</evidence>
<dbReference type="AlphaFoldDB" id="A0A6L9LDI1"/>
<dbReference type="EMBL" id="JAAFZH010000011">
    <property type="protein sequence ID" value="NDU97452.1"/>
    <property type="molecule type" value="Genomic_DNA"/>
</dbReference>
<dbReference type="InterPro" id="IPR014710">
    <property type="entry name" value="RmlC-like_jellyroll"/>
</dbReference>
<gene>
    <name evidence="2" type="ORF">GK108_21395</name>
</gene>
<dbReference type="Pfam" id="PF00027">
    <property type="entry name" value="cNMP_binding"/>
    <property type="match status" value="1"/>
</dbReference>
<dbReference type="Gene3D" id="2.60.120.10">
    <property type="entry name" value="Jelly Rolls"/>
    <property type="match status" value="1"/>
</dbReference>
<dbReference type="SMART" id="SM00100">
    <property type="entry name" value="cNMP"/>
    <property type="match status" value="1"/>
</dbReference>
<dbReference type="CDD" id="cd00038">
    <property type="entry name" value="CAP_ED"/>
    <property type="match status" value="1"/>
</dbReference>
<dbReference type="PROSITE" id="PS50042">
    <property type="entry name" value="CNMP_BINDING_3"/>
    <property type="match status" value="1"/>
</dbReference>
<dbReference type="InterPro" id="IPR000595">
    <property type="entry name" value="cNMP-bd_dom"/>
</dbReference>
<reference evidence="2 3" key="1">
    <citation type="submission" date="2020-02" db="EMBL/GenBank/DDBJ databases">
        <title>Draft genome sequence of two Spirosoma agri KCTC 52727 and Spirosoma terrae KCTC 52035.</title>
        <authorList>
            <person name="Rojas J."/>
            <person name="Ambika Manirajan B."/>
            <person name="Suarez C."/>
            <person name="Ratering S."/>
            <person name="Schnell S."/>
        </authorList>
    </citation>
    <scope>NUCLEOTIDE SEQUENCE [LARGE SCALE GENOMIC DNA]</scope>
    <source>
        <strain evidence="2 3">KCTC 52035</strain>
    </source>
</reference>
<proteinExistence type="predicted"/>
<keyword evidence="3" id="KW-1185">Reference proteome</keyword>
<sequence length="195" mass="23169">MDSLLTLIDRIHPVSDSLKNSLMQMLRRDTFPRKHWLLQPGQTSDRLYFIEQGVVRGYYLKAGSPQGDGREVTSWFMREGDFIMSIISFYTRQPAHEYVELLEESTVYSITYDQLQHLYQHFPEFNIIGRVLTERYYVLSELRTQNLRMQTANERYQQLLHDFPAIFQRVPLKYIASHLGISPETLSRLRGQYRN</sequence>
<accession>A0A6L9LDI1</accession>
<dbReference type="RefSeq" id="WP_163952906.1">
    <property type="nucleotide sequence ID" value="NZ_JAAFZH010000011.1"/>
</dbReference>
<evidence type="ECO:0000313" key="2">
    <source>
        <dbReference type="EMBL" id="NDU97452.1"/>
    </source>
</evidence>
<dbReference type="SUPFAM" id="SSF51206">
    <property type="entry name" value="cAMP-binding domain-like"/>
    <property type="match status" value="1"/>
</dbReference>
<organism evidence="2 3">
    <name type="scientific">Spirosoma terrae</name>
    <dbReference type="NCBI Taxonomy" id="1968276"/>
    <lineage>
        <taxon>Bacteria</taxon>
        <taxon>Pseudomonadati</taxon>
        <taxon>Bacteroidota</taxon>
        <taxon>Cytophagia</taxon>
        <taxon>Cytophagales</taxon>
        <taxon>Cytophagaceae</taxon>
        <taxon>Spirosoma</taxon>
    </lineage>
</organism>
<dbReference type="InterPro" id="IPR018490">
    <property type="entry name" value="cNMP-bd_dom_sf"/>
</dbReference>
<dbReference type="Proteomes" id="UP000474175">
    <property type="component" value="Unassembled WGS sequence"/>
</dbReference>
<name>A0A6L9LDI1_9BACT</name>
<evidence type="ECO:0000259" key="1">
    <source>
        <dbReference type="PROSITE" id="PS50042"/>
    </source>
</evidence>